<dbReference type="AlphaFoldDB" id="A0A2X4R0K6"/>
<gene>
    <name evidence="1" type="ORF">FOC49_01820</name>
</gene>
<organism evidence="1 2">
    <name type="scientific">Gemella morbillorum</name>
    <dbReference type="NCBI Taxonomy" id="29391"/>
    <lineage>
        <taxon>Bacteria</taxon>
        <taxon>Bacillati</taxon>
        <taxon>Bacillota</taxon>
        <taxon>Bacilli</taxon>
        <taxon>Bacillales</taxon>
        <taxon>Gemellaceae</taxon>
        <taxon>Gemella</taxon>
    </lineage>
</organism>
<protein>
    <submittedName>
        <fullName evidence="1">Uncharacterized protein</fullName>
    </submittedName>
</protein>
<accession>A0A2X4R0K6</accession>
<dbReference type="PROSITE" id="PS51354">
    <property type="entry name" value="GLUTAREDOXIN_2"/>
    <property type="match status" value="1"/>
</dbReference>
<proteinExistence type="predicted"/>
<keyword evidence="2" id="KW-1185">Reference proteome</keyword>
<dbReference type="GeneID" id="93207148"/>
<dbReference type="RefSeq" id="WP_004632892.1">
    <property type="nucleotide sequence ID" value="NZ_CAURBT010000004.1"/>
</dbReference>
<dbReference type="Proteomes" id="UP000425411">
    <property type="component" value="Chromosome"/>
</dbReference>
<dbReference type="OrthoDB" id="5679012at2"/>
<dbReference type="EMBL" id="CP046314">
    <property type="protein sequence ID" value="QGS08701.1"/>
    <property type="molecule type" value="Genomic_DNA"/>
</dbReference>
<sequence length="86" mass="9903">MKNILYYAQSCPDTAPFKEKLAELEIGYEEVEILSSLKNLKQFLYVRDTYKSFEGIQGSMQIGIPCLVINEEDCILNIDDLDKLIH</sequence>
<name>A0A2X4R0K6_9BACL</name>
<dbReference type="InterPro" id="IPR036249">
    <property type="entry name" value="Thioredoxin-like_sf"/>
</dbReference>
<dbReference type="Gene3D" id="3.40.30.10">
    <property type="entry name" value="Glutaredoxin"/>
    <property type="match status" value="1"/>
</dbReference>
<evidence type="ECO:0000313" key="2">
    <source>
        <dbReference type="Proteomes" id="UP000425411"/>
    </source>
</evidence>
<dbReference type="SUPFAM" id="SSF52833">
    <property type="entry name" value="Thioredoxin-like"/>
    <property type="match status" value="1"/>
</dbReference>
<reference evidence="1 2" key="1">
    <citation type="submission" date="2019-11" db="EMBL/GenBank/DDBJ databases">
        <title>FDA dAtabase for Regulatory Grade micrObial Sequences (FDA-ARGOS): Supporting development and validation of Infectious Disease Dx tests.</title>
        <authorList>
            <person name="Turner S."/>
            <person name="Byrd R."/>
            <person name="Tallon L."/>
            <person name="Sadzewicz L."/>
            <person name="Vavikolanu K."/>
            <person name="Mehta A."/>
            <person name="Aluvathingal J."/>
            <person name="Nadendla S."/>
            <person name="Myers T."/>
            <person name="Yan Y."/>
            <person name="Sichtig H."/>
        </authorList>
    </citation>
    <scope>NUCLEOTIDE SEQUENCE [LARGE SCALE GENOMIC DNA]</scope>
    <source>
        <strain evidence="1 2">FDAARGOS_741</strain>
    </source>
</reference>
<evidence type="ECO:0000313" key="1">
    <source>
        <dbReference type="EMBL" id="QGS08701.1"/>
    </source>
</evidence>